<reference evidence="32" key="1">
    <citation type="submission" date="2019-06" db="EMBL/GenBank/DDBJ databases">
        <title>The Replication-Competent HIV-1 Latent Reservoir is Primarily Established Near the Time of Therapy Initiation.</title>
        <authorList>
            <person name="Abrahams M.-R."/>
            <person name="Joseph S.B."/>
            <person name="Garrett N."/>
            <person name="Tyers L."/>
            <person name="Moeser M.J."/>
            <person name="Archin N."/>
            <person name="Council O.D."/>
            <person name="Matten D."/>
            <person name="Zhou S."/>
            <person name="Doolabh D."/>
            <person name="Anthony C."/>
            <person name="Goonetilleke N."/>
            <person name="Karim S.A."/>
            <person name="Margolis D.M."/>
            <person name="Pond S.K."/>
            <person name="Williamson C."/>
            <person name="Swanstrom R."/>
        </authorList>
    </citation>
    <scope>NUCLEOTIDE SEQUENCE</scope>
    <source>
        <strain evidence="32">CAP302-B-W52</strain>
    </source>
</reference>
<dbReference type="GO" id="GO:0055036">
    <property type="term" value="C:virion membrane"/>
    <property type="evidence" value="ECO:0007669"/>
    <property type="project" value="UniProtKB-SubCell"/>
</dbReference>
<feature type="region of interest" description="Disordered" evidence="30">
    <location>
        <begin position="436"/>
        <end position="493"/>
    </location>
</feature>
<keyword evidence="14" id="KW-0677">Repeat</keyword>
<dbReference type="GO" id="GO:0020002">
    <property type="term" value="C:host cell plasma membrane"/>
    <property type="evidence" value="ECO:0007669"/>
    <property type="project" value="UniProtKB-SubCell"/>
</dbReference>
<dbReference type="Gene3D" id="6.10.250.390">
    <property type="match status" value="1"/>
</dbReference>
<evidence type="ECO:0000313" key="32">
    <source>
        <dbReference type="EMBL" id="QDR91787.1"/>
    </source>
</evidence>
<dbReference type="SUPFAM" id="SSF47353">
    <property type="entry name" value="Retrovirus capsid dimerization domain-like"/>
    <property type="match status" value="1"/>
</dbReference>
<name>A0A517EQA2_HV1</name>
<keyword evidence="12" id="KW-0519">Myristate</keyword>
<gene>
    <name evidence="32" type="primary">gag</name>
</gene>
<dbReference type="InterPro" id="IPR045345">
    <property type="entry name" value="Gag_p24_C"/>
</dbReference>
<comment type="similarity">
    <text evidence="3">Belongs to the primate lentivirus group gag polyprotein family.</text>
</comment>
<dbReference type="Pfam" id="PF00098">
    <property type="entry name" value="zf-CCHC"/>
    <property type="match status" value="2"/>
</dbReference>
<comment type="PTM">
    <molecule>Gag-Pol polyprotein</molecule>
    <text evidence="28">Specific enzymatic cleavages by the viral protease yield mature proteins.</text>
</comment>
<dbReference type="FunFam" id="1.10.1200.30:FF:000001">
    <property type="entry name" value="Gag polyprotein"/>
    <property type="match status" value="1"/>
</dbReference>
<keyword evidence="25" id="KW-0449">Lipoprotein</keyword>
<keyword evidence="15" id="KW-0688">Ribosomal frameshifting</keyword>
<evidence type="ECO:0000256" key="26">
    <source>
        <dbReference type="ARBA" id="ARBA00037826"/>
    </source>
</evidence>
<dbReference type="Gene3D" id="1.10.150.90">
    <property type="entry name" value="Immunodeficiency lentiviruses, gag gene matrix protein p17"/>
    <property type="match status" value="1"/>
</dbReference>
<sequence length="493" mass="55115">MGARASILRGGKLDAWERIRLRPGGKKHYMIKHLVWASRELERFALNPGLLETSEGCKQIIKQLHPALRTGTEELKSLHNTVAVLYCVHEGIKVRDTKEALDKIEEEQNKSQQKTQQAEVANKGQASQNYPIVQNLQGQMVHQAISPRTLNAWVKVIEEKAFSPEVIPMFTALSEGATPQDLNTMLNTVGGHQAAMQMLKDTINEEAAEWDRLHPVHAGPIAPGQMREPRGSDIAGTTSTLQEQIAWMTSNPPIPVGDIYKRWIILGLNKIVRMYSPVSILDIKQGPKEPFRDYVDRFFKTLRAEQSTQEVKNWMTDTLLIQNANPDCKTILKALGQGASLEEMMTACQGVGGPGHKARVLAEAMSQANKINVMMQSRNFKGSKRTVKCFNCGKEGHIARNCRAPRKKGCWKCGKEGHQMKDCTERQANFLGKIWSSQKGRPGNFLQNRPEPTAPPAESFRFEEPTPTPKQELKDDPPLTSLKSLFGSDPLSQ</sequence>
<dbReference type="SMART" id="SM00343">
    <property type="entry name" value="ZnF_C2HC"/>
    <property type="match status" value="2"/>
</dbReference>
<dbReference type="GO" id="GO:0005198">
    <property type="term" value="F:structural molecule activity"/>
    <property type="evidence" value="ECO:0007669"/>
    <property type="project" value="InterPro"/>
</dbReference>
<dbReference type="InterPro" id="IPR036875">
    <property type="entry name" value="Znf_CCHC_sf"/>
</dbReference>
<evidence type="ECO:0000256" key="4">
    <source>
        <dbReference type="ARBA" id="ARBA00022462"/>
    </source>
</evidence>
<dbReference type="Gene3D" id="1.10.1200.30">
    <property type="match status" value="1"/>
</dbReference>
<dbReference type="PANTHER" id="PTHR40389">
    <property type="entry name" value="ENDOGENOUS RETROVIRUS GROUP K MEMBER 24 GAG POLYPROTEIN-RELATED"/>
    <property type="match status" value="1"/>
</dbReference>
<organismHost>
    <name type="scientific">Homo sapiens</name>
    <name type="common">Human</name>
    <dbReference type="NCBI Taxonomy" id="9606"/>
</organismHost>
<proteinExistence type="inferred from homology"/>
<dbReference type="PRINTS" id="PR00234">
    <property type="entry name" value="HIV1MATRIX"/>
</dbReference>
<organism evidence="32">
    <name type="scientific">Human immunodeficiency virus type 1</name>
    <name type="common">HIV-1</name>
    <dbReference type="NCBI Taxonomy" id="11676"/>
    <lineage>
        <taxon>Viruses</taxon>
        <taxon>Riboviria</taxon>
        <taxon>Pararnavirae</taxon>
        <taxon>Artverviricota</taxon>
        <taxon>Revtraviricetes</taxon>
        <taxon>Ortervirales</taxon>
        <taxon>Retroviridae</taxon>
        <taxon>Orthoretrovirinae</taxon>
        <taxon>Lentivirus</taxon>
        <taxon>Lentivirus humimdef1</taxon>
    </lineage>
</organism>
<evidence type="ECO:0000259" key="31">
    <source>
        <dbReference type="PROSITE" id="PS50158"/>
    </source>
</evidence>
<keyword evidence="7 28" id="KW-0167">Capsid protein</keyword>
<keyword evidence="4" id="KW-1187">Viral budding via the host ESCRT complexes</keyword>
<evidence type="ECO:0000256" key="27">
    <source>
        <dbReference type="PROSITE-ProRule" id="PRU00047"/>
    </source>
</evidence>
<evidence type="ECO:0000256" key="23">
    <source>
        <dbReference type="ARBA" id="ARBA00023136"/>
    </source>
</evidence>
<evidence type="ECO:0000256" key="19">
    <source>
        <dbReference type="ARBA" id="ARBA00022870"/>
    </source>
</evidence>
<evidence type="ECO:0000256" key="3">
    <source>
        <dbReference type="ARBA" id="ARBA00008364"/>
    </source>
</evidence>
<comment type="subcellular location">
    <subcellularLocation>
        <location evidence="1">Host cell membrane</location>
        <topology evidence="1">Lipid-anchor</topology>
    </subcellularLocation>
    <subcellularLocation>
        <location evidence="2">Host endosome</location>
        <location evidence="2">Host multivesicular body</location>
    </subcellularLocation>
    <subcellularLocation>
        <location evidence="26">Virion membrane</location>
        <topology evidence="26">Lipid-anchor</topology>
    </subcellularLocation>
    <subcellularLocation>
        <location evidence="28">Virion</location>
    </subcellularLocation>
    <subcellularLocation>
        <location evidence="28">Host cytoplasm</location>
    </subcellularLocation>
    <subcellularLocation>
        <location evidence="28">Host nucleus</location>
    </subcellularLocation>
</comment>
<keyword evidence="19" id="KW-1043">Host membrane</keyword>
<evidence type="ECO:0000256" key="2">
    <source>
        <dbReference type="ARBA" id="ARBA00004560"/>
    </source>
</evidence>
<evidence type="ECO:0000256" key="24">
    <source>
        <dbReference type="ARBA" id="ARBA00023200"/>
    </source>
</evidence>
<keyword evidence="11" id="KW-1198">Viral budding</keyword>
<evidence type="ECO:0000256" key="8">
    <source>
        <dbReference type="ARBA" id="ARBA00022562"/>
    </source>
</evidence>
<keyword evidence="10" id="KW-1188">Viral release from host cell</keyword>
<dbReference type="GO" id="GO:0042025">
    <property type="term" value="C:host cell nucleus"/>
    <property type="evidence" value="ECO:0007669"/>
    <property type="project" value="UniProtKB-SubCell"/>
</dbReference>
<dbReference type="Pfam" id="PF00540">
    <property type="entry name" value="Gag_p17"/>
    <property type="match status" value="1"/>
</dbReference>
<evidence type="ECO:0000256" key="25">
    <source>
        <dbReference type="ARBA" id="ARBA00023288"/>
    </source>
</evidence>
<dbReference type="InterPro" id="IPR000071">
    <property type="entry name" value="Lentvrl_matrix_N"/>
</dbReference>
<dbReference type="SUPFAM" id="SSF47836">
    <property type="entry name" value="Retroviral matrix proteins"/>
    <property type="match status" value="1"/>
</dbReference>
<dbReference type="EMBL" id="MN097666">
    <property type="protein sequence ID" value="QDR91787.1"/>
    <property type="molecule type" value="Genomic_RNA"/>
</dbReference>
<dbReference type="Gene3D" id="4.10.60.10">
    <property type="entry name" value="Zinc finger, CCHC-type"/>
    <property type="match status" value="1"/>
</dbReference>
<dbReference type="InterPro" id="IPR001878">
    <property type="entry name" value="Znf_CCHC"/>
</dbReference>
<dbReference type="SUPFAM" id="SSF47943">
    <property type="entry name" value="Retrovirus capsid protein, N-terminal core domain"/>
    <property type="match status" value="1"/>
</dbReference>
<keyword evidence="16 27" id="KW-0863">Zinc-finger</keyword>
<dbReference type="InterPro" id="IPR012344">
    <property type="entry name" value="Matrix_HIV/RSV_N"/>
</dbReference>
<evidence type="ECO:0000256" key="1">
    <source>
        <dbReference type="ARBA" id="ARBA00004425"/>
    </source>
</evidence>
<evidence type="ECO:0000256" key="14">
    <source>
        <dbReference type="ARBA" id="ARBA00022737"/>
    </source>
</evidence>
<keyword evidence="22 28" id="KW-0543">Viral nucleoprotein</keyword>
<dbReference type="SUPFAM" id="SSF57756">
    <property type="entry name" value="Retrovirus zinc finger-like domains"/>
    <property type="match status" value="1"/>
</dbReference>
<keyword evidence="21" id="KW-1039">Host endosome</keyword>
<dbReference type="InterPro" id="IPR014817">
    <property type="entry name" value="Gag_p6"/>
</dbReference>
<keyword evidence="5" id="KW-1032">Host cell membrane</keyword>
<dbReference type="GO" id="GO:0039702">
    <property type="term" value="P:viral budding via host ESCRT complex"/>
    <property type="evidence" value="ECO:0007669"/>
    <property type="project" value="UniProtKB-KW"/>
</dbReference>
<dbReference type="FunFam" id="4.10.60.10:FF:000001">
    <property type="entry name" value="Gag polyprotein"/>
    <property type="match status" value="1"/>
</dbReference>
<dbReference type="GO" id="GO:0008270">
    <property type="term" value="F:zinc ion binding"/>
    <property type="evidence" value="ECO:0007669"/>
    <property type="project" value="UniProtKB-KW"/>
</dbReference>
<evidence type="ECO:0000256" key="20">
    <source>
        <dbReference type="ARBA" id="ARBA00022884"/>
    </source>
</evidence>
<dbReference type="InterPro" id="IPR008919">
    <property type="entry name" value="Retrov_capsid_N"/>
</dbReference>
<keyword evidence="23" id="KW-0472">Membrane</keyword>
<dbReference type="Pfam" id="PF00607">
    <property type="entry name" value="Gag_p24"/>
    <property type="match status" value="1"/>
</dbReference>
<dbReference type="InterPro" id="IPR050195">
    <property type="entry name" value="Primate_lentivir_Gag_pol-like"/>
</dbReference>
<evidence type="ECO:0000256" key="13">
    <source>
        <dbReference type="ARBA" id="ARBA00022723"/>
    </source>
</evidence>
<feature type="domain" description="CCHC-type" evidence="31">
    <location>
        <begin position="410"/>
        <end position="425"/>
    </location>
</feature>
<keyword evidence="24 28" id="KW-1035">Host cytoplasm</keyword>
<dbReference type="PROSITE" id="PS50158">
    <property type="entry name" value="ZF_CCHC"/>
    <property type="match status" value="2"/>
</dbReference>
<keyword evidence="13 28" id="KW-0479">Metal-binding</keyword>
<keyword evidence="8 28" id="KW-1048">Host nucleus</keyword>
<evidence type="ECO:0000256" key="17">
    <source>
        <dbReference type="ARBA" id="ARBA00022833"/>
    </source>
</evidence>
<evidence type="ECO:0000256" key="16">
    <source>
        <dbReference type="ARBA" id="ARBA00022771"/>
    </source>
</evidence>
<evidence type="ECO:0000256" key="29">
    <source>
        <dbReference type="SAM" id="Coils"/>
    </source>
</evidence>
<evidence type="ECO:0000256" key="12">
    <source>
        <dbReference type="ARBA" id="ARBA00022707"/>
    </source>
</evidence>
<feature type="domain" description="CCHC-type" evidence="31">
    <location>
        <begin position="388"/>
        <end position="403"/>
    </location>
</feature>
<feature type="coiled-coil region" evidence="29">
    <location>
        <begin position="94"/>
        <end position="121"/>
    </location>
</feature>
<dbReference type="InterPro" id="IPR008916">
    <property type="entry name" value="Retrov_capsid_C"/>
</dbReference>
<dbReference type="GO" id="GO:0019013">
    <property type="term" value="C:viral nucleocapsid"/>
    <property type="evidence" value="ECO:0007669"/>
    <property type="project" value="UniProtKB-KW"/>
</dbReference>
<protein>
    <recommendedName>
        <fullName evidence="28">Gag polyprotein</fullName>
    </recommendedName>
    <component>
        <recommendedName>
            <fullName evidence="28">Matrix protein p17</fullName>
            <shortName evidence="28">MA</shortName>
        </recommendedName>
    </component>
</protein>
<keyword evidence="9 28" id="KW-0945">Host-virus interaction</keyword>
<evidence type="ECO:0000256" key="7">
    <source>
        <dbReference type="ARBA" id="ARBA00022561"/>
    </source>
</evidence>
<dbReference type="GO" id="GO:0075523">
    <property type="term" value="P:viral translational frameshifting"/>
    <property type="evidence" value="ECO:0007669"/>
    <property type="project" value="UniProtKB-KW"/>
</dbReference>
<dbReference type="Pfam" id="PF08705">
    <property type="entry name" value="Gag_p6"/>
    <property type="match status" value="1"/>
</dbReference>
<keyword evidence="18 28" id="KW-0946">Virion</keyword>
<keyword evidence="29" id="KW-0175">Coiled coil</keyword>
<evidence type="ECO:0000256" key="9">
    <source>
        <dbReference type="ARBA" id="ARBA00022581"/>
    </source>
</evidence>
<evidence type="ECO:0000256" key="10">
    <source>
        <dbReference type="ARBA" id="ARBA00022612"/>
    </source>
</evidence>
<evidence type="ECO:0000256" key="30">
    <source>
        <dbReference type="SAM" id="MobiDB-lite"/>
    </source>
</evidence>
<evidence type="ECO:0000256" key="11">
    <source>
        <dbReference type="ARBA" id="ARBA00022637"/>
    </source>
</evidence>
<evidence type="ECO:0000256" key="21">
    <source>
        <dbReference type="ARBA" id="ARBA00023046"/>
    </source>
</evidence>
<evidence type="ECO:0000256" key="28">
    <source>
        <dbReference type="RuleBase" id="RU004487"/>
    </source>
</evidence>
<evidence type="ECO:0000256" key="18">
    <source>
        <dbReference type="ARBA" id="ARBA00022844"/>
    </source>
</evidence>
<dbReference type="GO" id="GO:0072494">
    <property type="term" value="C:host multivesicular body"/>
    <property type="evidence" value="ECO:0007669"/>
    <property type="project" value="UniProtKB-SubCell"/>
</dbReference>
<dbReference type="Gene3D" id="1.10.375.10">
    <property type="entry name" value="Human Immunodeficiency Virus Type 1 Capsid Protein"/>
    <property type="match status" value="1"/>
</dbReference>
<dbReference type="Gene3D" id="1.20.5.760">
    <property type="entry name" value="Single helix bin"/>
    <property type="match status" value="1"/>
</dbReference>
<keyword evidence="6" id="KW-0597">Phosphoprotein</keyword>
<evidence type="ECO:0000256" key="5">
    <source>
        <dbReference type="ARBA" id="ARBA00022511"/>
    </source>
</evidence>
<keyword evidence="20 28" id="KW-0694">RNA-binding</keyword>
<keyword evidence="17 28" id="KW-0862">Zinc</keyword>
<comment type="subcellular location">
    <molecule>Matrix protein p17</molecule>
    <subcellularLocation>
        <location evidence="28">Virion membrane</location>
        <topology evidence="28">Lipid-anchor</topology>
    </subcellularLocation>
    <subcellularLocation>
        <location evidence="28">Host nucleus</location>
    </subcellularLocation>
    <subcellularLocation>
        <location evidence="28">Host cytoplasm</location>
    </subcellularLocation>
</comment>
<dbReference type="GO" id="GO:0003723">
    <property type="term" value="F:RNA binding"/>
    <property type="evidence" value="ECO:0007669"/>
    <property type="project" value="UniProtKB-KW"/>
</dbReference>
<dbReference type="InterPro" id="IPR010999">
    <property type="entry name" value="Retrovr_matrix"/>
</dbReference>
<accession>A0A517EQA2</accession>
<evidence type="ECO:0000256" key="6">
    <source>
        <dbReference type="ARBA" id="ARBA00022553"/>
    </source>
</evidence>
<dbReference type="PANTHER" id="PTHR40389:SF4">
    <property type="match status" value="1"/>
</dbReference>
<evidence type="ECO:0000256" key="15">
    <source>
        <dbReference type="ARBA" id="ARBA00022758"/>
    </source>
</evidence>
<dbReference type="FunFam" id="1.10.375.10:FF:000001">
    <property type="entry name" value="Gag polyprotein"/>
    <property type="match status" value="1"/>
</dbReference>
<dbReference type="Pfam" id="PF19317">
    <property type="entry name" value="Gag_p24_C"/>
    <property type="match status" value="1"/>
</dbReference>
<evidence type="ECO:0000256" key="22">
    <source>
        <dbReference type="ARBA" id="ARBA00023086"/>
    </source>
</evidence>